<dbReference type="InterPro" id="IPR006171">
    <property type="entry name" value="TOPRIM_dom"/>
</dbReference>
<reference evidence="2 3" key="1">
    <citation type="submission" date="2018-07" db="EMBL/GenBank/DDBJ databases">
        <title>Genomic Encyclopedia of Type Strains, Phase IV (KMG-IV): sequencing the most valuable type-strain genomes for metagenomic binning, comparative biology and taxonomic classification.</title>
        <authorList>
            <person name="Goeker M."/>
        </authorList>
    </citation>
    <scope>NUCLEOTIDE SEQUENCE [LARGE SCALE GENOMIC DNA]</scope>
    <source>
        <strain evidence="2 3">DSM 27696</strain>
    </source>
</reference>
<dbReference type="OrthoDB" id="2417742at2"/>
<dbReference type="RefSeq" id="WP_114353127.1">
    <property type="nucleotide sequence ID" value="NZ_QPJJ01000008.1"/>
</dbReference>
<dbReference type="Pfam" id="PF01751">
    <property type="entry name" value="Toprim"/>
    <property type="match status" value="1"/>
</dbReference>
<dbReference type="SUPFAM" id="SSF110455">
    <property type="entry name" value="Toprim domain"/>
    <property type="match status" value="1"/>
</dbReference>
<dbReference type="PROSITE" id="PS50880">
    <property type="entry name" value="TOPRIM"/>
    <property type="match status" value="1"/>
</dbReference>
<keyword evidence="3" id="KW-1185">Reference proteome</keyword>
<evidence type="ECO:0000313" key="2">
    <source>
        <dbReference type="EMBL" id="RCW66979.1"/>
    </source>
</evidence>
<dbReference type="Gene3D" id="3.40.1360.10">
    <property type="match status" value="1"/>
</dbReference>
<dbReference type="GO" id="GO:0006364">
    <property type="term" value="P:rRNA processing"/>
    <property type="evidence" value="ECO:0007669"/>
    <property type="project" value="TreeGrafter"/>
</dbReference>
<dbReference type="EMBL" id="QPJJ01000008">
    <property type="protein sequence ID" value="RCW66979.1"/>
    <property type="molecule type" value="Genomic_DNA"/>
</dbReference>
<organism evidence="2 3">
    <name type="scientific">Saliterribacillus persicus</name>
    <dbReference type="NCBI Taxonomy" id="930114"/>
    <lineage>
        <taxon>Bacteria</taxon>
        <taxon>Bacillati</taxon>
        <taxon>Bacillota</taxon>
        <taxon>Bacilli</taxon>
        <taxon>Bacillales</taxon>
        <taxon>Bacillaceae</taxon>
        <taxon>Saliterribacillus</taxon>
    </lineage>
</organism>
<evidence type="ECO:0000259" key="1">
    <source>
        <dbReference type="PROSITE" id="PS50880"/>
    </source>
</evidence>
<gene>
    <name evidence="2" type="ORF">DFR57_10875</name>
</gene>
<dbReference type="GO" id="GO:0043822">
    <property type="term" value="F:ribonuclease M5 activity"/>
    <property type="evidence" value="ECO:0007669"/>
    <property type="project" value="TreeGrafter"/>
</dbReference>
<feature type="domain" description="Toprim" evidence="1">
    <location>
        <begin position="6"/>
        <end position="92"/>
    </location>
</feature>
<name>A0A368XHA1_9BACI</name>
<dbReference type="Proteomes" id="UP000252585">
    <property type="component" value="Unassembled WGS sequence"/>
</dbReference>
<protein>
    <submittedName>
        <fullName evidence="2">Toprim domain protein</fullName>
    </submittedName>
</protein>
<proteinExistence type="predicted"/>
<dbReference type="PANTHER" id="PTHR39156:SF2">
    <property type="entry name" value="DNA PRIMASE (BACTERIAL TYPE) AND SMALL PRIMASE-LIKE PROTEINS"/>
    <property type="match status" value="1"/>
</dbReference>
<dbReference type="AlphaFoldDB" id="A0A368XHA1"/>
<comment type="caution">
    <text evidence="2">The sequence shown here is derived from an EMBL/GenBank/DDBJ whole genome shotgun (WGS) entry which is preliminary data.</text>
</comment>
<sequence length="116" mass="13043">MCNNEGKIIIVEGLSDKKKIEKMINENLEIICTNGTIGMEKLETLIETFDLDHREVVILVDEDQAGKKLRKQLKRELPHAVHLYIDRAFREVAATPESLLASVLVSGSIAVNPNYL</sequence>
<evidence type="ECO:0000313" key="3">
    <source>
        <dbReference type="Proteomes" id="UP000252585"/>
    </source>
</evidence>
<dbReference type="SMART" id="SM00493">
    <property type="entry name" value="TOPRIM"/>
    <property type="match status" value="1"/>
</dbReference>
<dbReference type="PANTHER" id="PTHR39156">
    <property type="entry name" value="RIBONUCLEASE M5"/>
    <property type="match status" value="1"/>
</dbReference>
<accession>A0A368XHA1</accession>